<dbReference type="AlphaFoldDB" id="A0A0G0FT59"/>
<accession>A0A0G0FT59</accession>
<dbReference type="Gene3D" id="3.90.1640.10">
    <property type="entry name" value="inorganic pyrophosphatase (n-terminal core)"/>
    <property type="match status" value="1"/>
</dbReference>
<dbReference type="InterPro" id="IPR003156">
    <property type="entry name" value="DHHA1_dom"/>
</dbReference>
<feature type="domain" description="DHHA1" evidence="2">
    <location>
        <begin position="212"/>
        <end position="267"/>
    </location>
</feature>
<evidence type="ECO:0000259" key="1">
    <source>
        <dbReference type="Pfam" id="PF01368"/>
    </source>
</evidence>
<feature type="domain" description="DDH" evidence="1">
    <location>
        <begin position="4"/>
        <end position="110"/>
    </location>
</feature>
<dbReference type="PANTHER" id="PTHR46922:SF4">
    <property type="entry name" value="DHHA1 DOMAIN PROTEIN"/>
    <property type="match status" value="1"/>
</dbReference>
<protein>
    <submittedName>
        <fullName evidence="3">Uncharacterized protein</fullName>
    </submittedName>
</protein>
<gene>
    <name evidence="3" type="ORF">US36_C0009G0019</name>
</gene>
<dbReference type="Pfam" id="PF01368">
    <property type="entry name" value="DHH"/>
    <property type="match status" value="1"/>
</dbReference>
<organism evidence="3 4">
    <name type="scientific">Candidatus Wolfebacteria bacterium GW2011_GWC1_37_10</name>
    <dbReference type="NCBI Taxonomy" id="1619010"/>
    <lineage>
        <taxon>Bacteria</taxon>
        <taxon>Candidatus Wolfeibacteriota</taxon>
    </lineage>
</organism>
<evidence type="ECO:0000313" key="3">
    <source>
        <dbReference type="EMBL" id="KKQ22173.1"/>
    </source>
</evidence>
<dbReference type="Pfam" id="PF02272">
    <property type="entry name" value="DHHA1"/>
    <property type="match status" value="1"/>
</dbReference>
<dbReference type="InterPro" id="IPR001667">
    <property type="entry name" value="DDH_dom"/>
</dbReference>
<evidence type="ECO:0000313" key="4">
    <source>
        <dbReference type="Proteomes" id="UP000034044"/>
    </source>
</evidence>
<reference evidence="3 4" key="1">
    <citation type="journal article" date="2015" name="Nature">
        <title>rRNA introns, odd ribosomes, and small enigmatic genomes across a large radiation of phyla.</title>
        <authorList>
            <person name="Brown C.T."/>
            <person name="Hug L.A."/>
            <person name="Thomas B.C."/>
            <person name="Sharon I."/>
            <person name="Castelle C.J."/>
            <person name="Singh A."/>
            <person name="Wilkins M.J."/>
            <person name="Williams K.H."/>
            <person name="Banfield J.F."/>
        </authorList>
    </citation>
    <scope>NUCLEOTIDE SEQUENCE [LARGE SCALE GENOMIC DNA]</scope>
</reference>
<sequence length="278" mass="31750">MKSIVVLYHKNCSDGFGAAYAAWKKFKNKAEYIAIEHQSPFPKDSKLKNKEVYLVDFSCSLEQMKKLLKVASSVIVIDHHISAEEATKSATYYSYALNHSGSVLTWKYFHPKKPLPKLLRHIEDIDLWNFKLKNTRELIAAFDIYDFNFKTWDKIAKDIEDAKKRKKYIEVGNFLLRYRDKIIKRLIGNADKVNFEGYSALAVNSPVLQSEIGNALVKKGAKVGIIWSQRNGKRYFSLRSNHGVDVSKLAQKFGGGGHRAASGFSLDIKKSLPWKIIK</sequence>
<name>A0A0G0FT59_9BACT</name>
<comment type="caution">
    <text evidence="3">The sequence shown here is derived from an EMBL/GenBank/DDBJ whole genome shotgun (WGS) entry which is preliminary data.</text>
</comment>
<dbReference type="GO" id="GO:0003676">
    <property type="term" value="F:nucleic acid binding"/>
    <property type="evidence" value="ECO:0007669"/>
    <property type="project" value="InterPro"/>
</dbReference>
<evidence type="ECO:0000259" key="2">
    <source>
        <dbReference type="Pfam" id="PF02272"/>
    </source>
</evidence>
<dbReference type="Proteomes" id="UP000034044">
    <property type="component" value="Unassembled WGS sequence"/>
</dbReference>
<dbReference type="Gene3D" id="3.10.310.30">
    <property type="match status" value="1"/>
</dbReference>
<dbReference type="EMBL" id="LBSR01000009">
    <property type="protein sequence ID" value="KKQ22173.1"/>
    <property type="molecule type" value="Genomic_DNA"/>
</dbReference>
<dbReference type="SUPFAM" id="SSF64182">
    <property type="entry name" value="DHH phosphoesterases"/>
    <property type="match status" value="1"/>
</dbReference>
<proteinExistence type="predicted"/>
<dbReference type="InterPro" id="IPR038763">
    <property type="entry name" value="DHH_sf"/>
</dbReference>
<dbReference type="PANTHER" id="PTHR46922">
    <property type="entry name" value="DHHA1 DOMAIN PROTEIN"/>
    <property type="match status" value="1"/>
</dbReference>